<evidence type="ECO:0000313" key="2">
    <source>
        <dbReference type="Proteomes" id="UP000307378"/>
    </source>
</evidence>
<gene>
    <name evidence="1" type="ORF">FAA86_10485</name>
</gene>
<reference evidence="1 2" key="1">
    <citation type="submission" date="2019-04" db="EMBL/GenBank/DDBJ databases">
        <title>genome sequence of strain W3.</title>
        <authorList>
            <person name="Gao J."/>
            <person name="Sun J."/>
        </authorList>
    </citation>
    <scope>NUCLEOTIDE SEQUENCE [LARGE SCALE GENOMIC DNA]</scope>
    <source>
        <strain evidence="1 2">W3</strain>
    </source>
</reference>
<evidence type="ECO:0000313" key="1">
    <source>
        <dbReference type="EMBL" id="THV36913.1"/>
    </source>
</evidence>
<dbReference type="AlphaFoldDB" id="A0A4S8PYU3"/>
<dbReference type="Proteomes" id="UP000307378">
    <property type="component" value="Unassembled WGS sequence"/>
</dbReference>
<organism evidence="1 2">
    <name type="scientific">Rhizobium rosettiformans W3</name>
    <dbReference type="NCBI Taxonomy" id="538378"/>
    <lineage>
        <taxon>Bacteria</taxon>
        <taxon>Pseudomonadati</taxon>
        <taxon>Pseudomonadota</taxon>
        <taxon>Alphaproteobacteria</taxon>
        <taxon>Hyphomicrobiales</taxon>
        <taxon>Rhizobiaceae</taxon>
        <taxon>Rhizobium/Agrobacterium group</taxon>
        <taxon>Rhizobium</taxon>
    </lineage>
</organism>
<proteinExistence type="predicted"/>
<dbReference type="EMBL" id="STGU01000004">
    <property type="protein sequence ID" value="THV36913.1"/>
    <property type="molecule type" value="Genomic_DNA"/>
</dbReference>
<dbReference type="RefSeq" id="WP_136540360.1">
    <property type="nucleotide sequence ID" value="NZ_STGU01000004.1"/>
</dbReference>
<protein>
    <submittedName>
        <fullName evidence="1">Uncharacterized protein</fullName>
    </submittedName>
</protein>
<sequence length="142" mass="16314">MSETKRKQRKKNADKVRWLDQGWQPVFIGFCPSQKAWDREMKRLGITPPEPYPTTAGRMTTFDYKGSKTVCLVTIQDGCEKEHSLSEIIGLIVHEAMHVWQRILLDIGEHDGASMELEAYAMQQIVMMLMNAFEETRGLPKA</sequence>
<accession>A0A4S8PYU3</accession>
<comment type="caution">
    <text evidence="1">The sequence shown here is derived from an EMBL/GenBank/DDBJ whole genome shotgun (WGS) entry which is preliminary data.</text>
</comment>
<name>A0A4S8PYU3_9HYPH</name>